<dbReference type="Pfam" id="PF07876">
    <property type="entry name" value="Dabb"/>
    <property type="match status" value="1"/>
</dbReference>
<comment type="caution">
    <text evidence="3">The sequence shown here is derived from an EMBL/GenBank/DDBJ whole genome shotgun (WGS) entry which is preliminary data.</text>
</comment>
<feature type="chain" id="PRO_5045053859" evidence="1">
    <location>
        <begin position="28"/>
        <end position="140"/>
    </location>
</feature>
<feature type="domain" description="Stress-response A/B barrel" evidence="2">
    <location>
        <begin position="41"/>
        <end position="137"/>
    </location>
</feature>
<keyword evidence="1" id="KW-0732">Signal</keyword>
<sequence>MNNQPLPRRQFLLGAAAAGAVSLTAEAKPSDENNHPVLPQLRHSVFFWLKNPDSEADIAALIAGLKTLARIDSVKGIQIGVPASTEKRDVVDNSFQVSEMLLFDDVEGQNQYQVHPIHQQFVADCSHLWRKVVVYDSLAV</sequence>
<evidence type="ECO:0000259" key="2">
    <source>
        <dbReference type="PROSITE" id="PS51502"/>
    </source>
</evidence>
<accession>A0ABT5L3M5</accession>
<dbReference type="SUPFAM" id="SSF54909">
    <property type="entry name" value="Dimeric alpha+beta barrel"/>
    <property type="match status" value="1"/>
</dbReference>
<dbReference type="PROSITE" id="PS51502">
    <property type="entry name" value="S_R_A_B_BARREL"/>
    <property type="match status" value="1"/>
</dbReference>
<keyword evidence="4" id="KW-1185">Reference proteome</keyword>
<feature type="signal peptide" evidence="1">
    <location>
        <begin position="1"/>
        <end position="27"/>
    </location>
</feature>
<evidence type="ECO:0000313" key="3">
    <source>
        <dbReference type="EMBL" id="MDC8830378.1"/>
    </source>
</evidence>
<dbReference type="EMBL" id="JAQQXP010000001">
    <property type="protein sequence ID" value="MDC8830378.1"/>
    <property type="molecule type" value="Genomic_DNA"/>
</dbReference>
<dbReference type="Proteomes" id="UP001218788">
    <property type="component" value="Unassembled WGS sequence"/>
</dbReference>
<gene>
    <name evidence="3" type="ORF">OIK42_06320</name>
</gene>
<protein>
    <submittedName>
        <fullName evidence="3">Dabb family protein</fullName>
    </submittedName>
</protein>
<dbReference type="PROSITE" id="PS51318">
    <property type="entry name" value="TAT"/>
    <property type="match status" value="1"/>
</dbReference>
<dbReference type="Gene3D" id="3.30.70.100">
    <property type="match status" value="1"/>
</dbReference>
<dbReference type="SMART" id="SM00886">
    <property type="entry name" value="Dabb"/>
    <property type="match status" value="1"/>
</dbReference>
<proteinExistence type="predicted"/>
<name>A0ABT5L3M5_9ALTE</name>
<dbReference type="InterPro" id="IPR011008">
    <property type="entry name" value="Dimeric_a/b-barrel"/>
</dbReference>
<dbReference type="InterPro" id="IPR006311">
    <property type="entry name" value="TAT_signal"/>
</dbReference>
<dbReference type="RefSeq" id="WP_273639174.1">
    <property type="nucleotide sequence ID" value="NZ_JAQQXP010000001.1"/>
</dbReference>
<evidence type="ECO:0000256" key="1">
    <source>
        <dbReference type="SAM" id="SignalP"/>
    </source>
</evidence>
<evidence type="ECO:0000313" key="4">
    <source>
        <dbReference type="Proteomes" id="UP001218788"/>
    </source>
</evidence>
<reference evidence="3 4" key="1">
    <citation type="submission" date="2022-10" db="EMBL/GenBank/DDBJ databases">
        <title>Alteromonas sp. chi3 Genome sequencing.</title>
        <authorList>
            <person name="Park S."/>
        </authorList>
    </citation>
    <scope>NUCLEOTIDE SEQUENCE [LARGE SCALE GENOMIC DNA]</scope>
    <source>
        <strain evidence="4">chi3</strain>
    </source>
</reference>
<dbReference type="InterPro" id="IPR013097">
    <property type="entry name" value="Dabb"/>
</dbReference>
<organism evidence="3 4">
    <name type="scientific">Alteromonas gilva</name>
    <dbReference type="NCBI Taxonomy" id="2987522"/>
    <lineage>
        <taxon>Bacteria</taxon>
        <taxon>Pseudomonadati</taxon>
        <taxon>Pseudomonadota</taxon>
        <taxon>Gammaproteobacteria</taxon>
        <taxon>Alteromonadales</taxon>
        <taxon>Alteromonadaceae</taxon>
        <taxon>Alteromonas/Salinimonas group</taxon>
        <taxon>Alteromonas</taxon>
    </lineage>
</organism>